<gene>
    <name evidence="1" type="ORF">F7Q91_19550</name>
</gene>
<protein>
    <submittedName>
        <fullName evidence="1">Ldh family oxidoreductase</fullName>
    </submittedName>
</protein>
<dbReference type="RefSeq" id="WP_137408598.1">
    <property type="nucleotide sequence ID" value="NZ_AP025465.1"/>
</dbReference>
<dbReference type="EMBL" id="VZPX01000049">
    <property type="protein sequence ID" value="KAB0475849.1"/>
    <property type="molecule type" value="Genomic_DNA"/>
</dbReference>
<dbReference type="InterPro" id="IPR043144">
    <property type="entry name" value="Mal/L-sulf/L-lact_DH-like_ah"/>
</dbReference>
<organism evidence="1 2">
    <name type="scientific">Vibrio chagasii</name>
    <dbReference type="NCBI Taxonomy" id="170679"/>
    <lineage>
        <taxon>Bacteria</taxon>
        <taxon>Pseudomonadati</taxon>
        <taxon>Pseudomonadota</taxon>
        <taxon>Gammaproteobacteria</taxon>
        <taxon>Vibrionales</taxon>
        <taxon>Vibrionaceae</taxon>
        <taxon>Vibrio</taxon>
    </lineage>
</organism>
<dbReference type="InterPro" id="IPR036111">
    <property type="entry name" value="Mal/L-sulfo/L-lacto_DH-like_sf"/>
</dbReference>
<reference evidence="1 2" key="1">
    <citation type="submission" date="2019-09" db="EMBL/GenBank/DDBJ databases">
        <title>Draft genome sequences of 48 bacterial type strains from the CCUG.</title>
        <authorList>
            <person name="Tunovic T."/>
            <person name="Pineiro-Iglesias B."/>
            <person name="Unosson C."/>
            <person name="Inganas E."/>
            <person name="Ohlen M."/>
            <person name="Cardew S."/>
            <person name="Jensie-Markopoulos S."/>
            <person name="Salva-Serra F."/>
            <person name="Jaen-Luchoro D."/>
            <person name="Karlsson R."/>
            <person name="Svensson-Stadler L."/>
            <person name="Chun J."/>
            <person name="Moore E."/>
        </authorList>
    </citation>
    <scope>NUCLEOTIDE SEQUENCE [LARGE SCALE GENOMIC DNA]</scope>
    <source>
        <strain evidence="1 2">CCUG 48643</strain>
    </source>
</reference>
<proteinExistence type="predicted"/>
<accession>A0A7V7NR45</accession>
<evidence type="ECO:0000313" key="1">
    <source>
        <dbReference type="EMBL" id="KAB0475849.1"/>
    </source>
</evidence>
<name>A0A7V7NR45_9VIBR</name>
<evidence type="ECO:0000313" key="2">
    <source>
        <dbReference type="Proteomes" id="UP000423756"/>
    </source>
</evidence>
<dbReference type="AlphaFoldDB" id="A0A7V7NR45"/>
<dbReference type="SUPFAM" id="SSF89733">
    <property type="entry name" value="L-sulfolactate dehydrogenase-like"/>
    <property type="match status" value="1"/>
</dbReference>
<dbReference type="Gene3D" id="1.10.1530.10">
    <property type="match status" value="1"/>
</dbReference>
<dbReference type="Proteomes" id="UP000423756">
    <property type="component" value="Unassembled WGS sequence"/>
</dbReference>
<comment type="caution">
    <text evidence="1">The sequence shown here is derived from an EMBL/GenBank/DDBJ whole genome shotgun (WGS) entry which is preliminary data.</text>
</comment>
<dbReference type="GO" id="GO:0016491">
    <property type="term" value="F:oxidoreductase activity"/>
    <property type="evidence" value="ECO:0007669"/>
    <property type="project" value="InterPro"/>
</dbReference>
<dbReference type="GeneID" id="77341718"/>
<sequence length="107" mass="12092">MKKIAIELLQSMVKKIFVDAQLSDKQASELTEQLLYSEQHGMTSNGLVRVKWIIDQLHKYLKKSPIQLLINEMTELYDAIGVLGYAVLNEIVKQQGSAKSKKITSSL</sequence>